<dbReference type="Proteomes" id="UP001145114">
    <property type="component" value="Unassembled WGS sequence"/>
</dbReference>
<keyword evidence="2" id="KW-1185">Reference proteome</keyword>
<gene>
    <name evidence="1" type="primary">CWH43_1</name>
    <name evidence="1" type="ORF">EV182_004007</name>
</gene>
<reference evidence="1" key="1">
    <citation type="submission" date="2022-06" db="EMBL/GenBank/DDBJ databases">
        <title>Phylogenomic reconstructions and comparative analyses of Kickxellomycotina fungi.</title>
        <authorList>
            <person name="Reynolds N.K."/>
            <person name="Stajich J.E."/>
            <person name="Barry K."/>
            <person name="Grigoriev I.V."/>
            <person name="Crous P."/>
            <person name="Smith M.E."/>
        </authorList>
    </citation>
    <scope>NUCLEOTIDE SEQUENCE</scope>
    <source>
        <strain evidence="1">RSA 2271</strain>
    </source>
</reference>
<sequence>MGISGYEALLFADLLPAILGIPFFRFATRRFRWSYAVLASSILIAYWFRNPVTKMLVVGGAYSANVLYLASLLYSDRIASSGRLVHDIYAIEAGLVLSMAVRMACYTNNPVWPIMNDLNGGWNFTGLVLGAVALLIQLVLPVRADGDDHDHDQGNGRHTSQAKKHDTYHSDAGSSTLVRNTVPWVSLAFGFGAWLFGLQSMFSESSILSRWTWDGYPHTGPLPVPLGGGLALTALVLGFITGHRFGVSTSTAMWVTGAVGAAVITFMSGWLAFLFGLALALYFGAITFPILQAVARCPPGRTFALGFLVYNLLVLAHVWVVAYEFVPGGPLLRERTWFVMLVMMLSILAGVRSACRVLSQQASTVDLSSSVRIDRSIAHKTMLVLTLFGWAAMVARMPSPSNLPQPHHPEQRLVTSAIWTIHFDLDNEMWSAEQRILEAVRDLEADVMGFLESDTERIIMGNRDWTQKVAEKLNYYVDYGPSPRKHTWGCAMLSKFPIKKSVHHLLPSPQGELACAIHATLDMYGQDVDVIISHNGQKENALDRRLQTTEIGRIIRASENPFIFTGYVVTKPNQTVYNLLFRKDQVRDVDPTDDDRWCQYIGYRGLKRVAYARISRGTITDTEIQAAKFVIPDPAETAAAASTSKNWEPSYNRVPESHYSPEYHFPSKFRGNGVRGHYYHVFNEPRYYD</sequence>
<accession>A0ACC1HSX5</accession>
<comment type="caution">
    <text evidence="1">The sequence shown here is derived from an EMBL/GenBank/DDBJ whole genome shotgun (WGS) entry which is preliminary data.</text>
</comment>
<dbReference type="EMBL" id="JAMZIH010001148">
    <property type="protein sequence ID" value="KAJ1678460.1"/>
    <property type="molecule type" value="Genomic_DNA"/>
</dbReference>
<evidence type="ECO:0000313" key="2">
    <source>
        <dbReference type="Proteomes" id="UP001145114"/>
    </source>
</evidence>
<proteinExistence type="predicted"/>
<name>A0ACC1HSX5_9FUNG</name>
<organism evidence="1 2">
    <name type="scientific">Spiromyces aspiralis</name>
    <dbReference type="NCBI Taxonomy" id="68401"/>
    <lineage>
        <taxon>Eukaryota</taxon>
        <taxon>Fungi</taxon>
        <taxon>Fungi incertae sedis</taxon>
        <taxon>Zoopagomycota</taxon>
        <taxon>Kickxellomycotina</taxon>
        <taxon>Kickxellomycetes</taxon>
        <taxon>Kickxellales</taxon>
        <taxon>Kickxellaceae</taxon>
        <taxon>Spiromyces</taxon>
    </lineage>
</organism>
<protein>
    <submittedName>
        <fullName evidence="1">Protein cwh43</fullName>
    </submittedName>
</protein>
<evidence type="ECO:0000313" key="1">
    <source>
        <dbReference type="EMBL" id="KAJ1678460.1"/>
    </source>
</evidence>